<dbReference type="Gene3D" id="3.75.10.10">
    <property type="entry name" value="L-arginine/glycine Amidinotransferase, Chain A"/>
    <property type="match status" value="1"/>
</dbReference>
<dbReference type="SUPFAM" id="SSF55909">
    <property type="entry name" value="Pentein"/>
    <property type="match status" value="1"/>
</dbReference>
<dbReference type="Proteomes" id="UP001500101">
    <property type="component" value="Unassembled WGS sequence"/>
</dbReference>
<dbReference type="PANTHER" id="PTHR31377">
    <property type="entry name" value="AGMATINE DEIMINASE-RELATED"/>
    <property type="match status" value="1"/>
</dbReference>
<dbReference type="PANTHER" id="PTHR31377:SF0">
    <property type="entry name" value="AGMATINE DEIMINASE-RELATED"/>
    <property type="match status" value="1"/>
</dbReference>
<keyword evidence="3" id="KW-1185">Reference proteome</keyword>
<evidence type="ECO:0000313" key="2">
    <source>
        <dbReference type="EMBL" id="GAA4139753.1"/>
    </source>
</evidence>
<accession>A0ABP7YQF2</accession>
<name>A0ABP7YQF2_9SPHI</name>
<sequence>MPIHSANGNLILFKYLPKYLRSPKYQHLISDNLNICEILNLVVTYVDIILDGGSIVYDNDLYFISERIFKDNPQYNKEHLYIKLVSLFQTEKIIFIPEAKHDFTGHLDGVLSILDSKTILINSYPTKYLNSIKSVLEKYKFNLEYLIYNPYNNRTYQSAKGIYINYLETEDYLYVPIFGQTEDDIALKQLSSLIPNKTISPIQCTELAEEGGLLHCISWEKKFNNKIGFENPI</sequence>
<protein>
    <recommendedName>
        <fullName evidence="4">Agmatine deiminase</fullName>
    </recommendedName>
</protein>
<proteinExistence type="predicted"/>
<dbReference type="Pfam" id="PF04371">
    <property type="entry name" value="PAD_porph"/>
    <property type="match status" value="1"/>
</dbReference>
<evidence type="ECO:0000313" key="3">
    <source>
        <dbReference type="Proteomes" id="UP001500101"/>
    </source>
</evidence>
<dbReference type="EMBL" id="BAAAZI010000007">
    <property type="protein sequence ID" value="GAA4139753.1"/>
    <property type="molecule type" value="Genomic_DNA"/>
</dbReference>
<keyword evidence="1" id="KW-0378">Hydrolase</keyword>
<dbReference type="InterPro" id="IPR007466">
    <property type="entry name" value="Peptidyl-Arg-deiminase_porph"/>
</dbReference>
<comment type="caution">
    <text evidence="2">The sequence shown here is derived from an EMBL/GenBank/DDBJ whole genome shotgun (WGS) entry which is preliminary data.</text>
</comment>
<gene>
    <name evidence="2" type="ORF">GCM10022216_18200</name>
</gene>
<reference evidence="3" key="1">
    <citation type="journal article" date="2019" name="Int. J. Syst. Evol. Microbiol.">
        <title>The Global Catalogue of Microorganisms (GCM) 10K type strain sequencing project: providing services to taxonomists for standard genome sequencing and annotation.</title>
        <authorList>
            <consortium name="The Broad Institute Genomics Platform"/>
            <consortium name="The Broad Institute Genome Sequencing Center for Infectious Disease"/>
            <person name="Wu L."/>
            <person name="Ma J."/>
        </authorList>
    </citation>
    <scope>NUCLEOTIDE SEQUENCE [LARGE SCALE GENOMIC DNA]</scope>
    <source>
        <strain evidence="3">JCM 16704</strain>
    </source>
</reference>
<evidence type="ECO:0008006" key="4">
    <source>
        <dbReference type="Google" id="ProtNLM"/>
    </source>
</evidence>
<evidence type="ECO:0000256" key="1">
    <source>
        <dbReference type="ARBA" id="ARBA00022801"/>
    </source>
</evidence>
<organism evidence="2 3">
    <name type="scientific">Sphingobacterium kyonggiense</name>
    <dbReference type="NCBI Taxonomy" id="714075"/>
    <lineage>
        <taxon>Bacteria</taxon>
        <taxon>Pseudomonadati</taxon>
        <taxon>Bacteroidota</taxon>
        <taxon>Sphingobacteriia</taxon>
        <taxon>Sphingobacteriales</taxon>
        <taxon>Sphingobacteriaceae</taxon>
        <taxon>Sphingobacterium</taxon>
    </lineage>
</organism>